<reference evidence="1 2" key="1">
    <citation type="journal article" date="2013" name="Mar. Genomics">
        <title>Expression of sulfatases in Rhodopirellula baltica and the diversity of sulfatases in the genus Rhodopirellula.</title>
        <authorList>
            <person name="Wegner C.E."/>
            <person name="Richter-Heitmann T."/>
            <person name="Klindworth A."/>
            <person name="Klockow C."/>
            <person name="Richter M."/>
            <person name="Achstetter T."/>
            <person name="Glockner F.O."/>
            <person name="Harder J."/>
        </authorList>
    </citation>
    <scope>NUCLEOTIDE SEQUENCE [LARGE SCALE GENOMIC DNA]</scope>
    <source>
        <strain evidence="1 2">SM41</strain>
    </source>
</reference>
<sequence>MIVCCLGAARPLASARRSLSGNDVERQLMLSGNKVNWYWCVLFR</sequence>
<dbReference type="PATRIC" id="fig|1263870.3.peg.6511"/>
<evidence type="ECO:0000313" key="1">
    <source>
        <dbReference type="EMBL" id="EMI52433.1"/>
    </source>
</evidence>
<comment type="caution">
    <text evidence="1">The sequence shown here is derived from an EMBL/GenBank/DDBJ whole genome shotgun (WGS) entry which is preliminary data.</text>
</comment>
<protein>
    <submittedName>
        <fullName evidence="1">Uncharacterized protein</fullName>
    </submittedName>
</protein>
<proteinExistence type="predicted"/>
<organism evidence="1 2">
    <name type="scientific">Rhodopirellula sallentina SM41</name>
    <dbReference type="NCBI Taxonomy" id="1263870"/>
    <lineage>
        <taxon>Bacteria</taxon>
        <taxon>Pseudomonadati</taxon>
        <taxon>Planctomycetota</taxon>
        <taxon>Planctomycetia</taxon>
        <taxon>Pirellulales</taxon>
        <taxon>Pirellulaceae</taxon>
        <taxon>Rhodopirellula</taxon>
    </lineage>
</organism>
<dbReference type="AlphaFoldDB" id="M5U8Y4"/>
<dbReference type="EMBL" id="ANOH01000431">
    <property type="protein sequence ID" value="EMI52433.1"/>
    <property type="molecule type" value="Genomic_DNA"/>
</dbReference>
<keyword evidence="2" id="KW-1185">Reference proteome</keyword>
<evidence type="ECO:0000313" key="2">
    <source>
        <dbReference type="Proteomes" id="UP000011885"/>
    </source>
</evidence>
<gene>
    <name evidence="1" type="ORF">RSSM_06145</name>
</gene>
<dbReference type="Proteomes" id="UP000011885">
    <property type="component" value="Unassembled WGS sequence"/>
</dbReference>
<accession>M5U8Y4</accession>
<name>M5U8Y4_9BACT</name>